<dbReference type="PANTHER" id="PTHR33172">
    <property type="entry name" value="OS08G0516900 PROTEIN"/>
    <property type="match status" value="1"/>
</dbReference>
<gene>
    <name evidence="4" type="ORF">RIF29_17303</name>
</gene>
<evidence type="ECO:0000313" key="5">
    <source>
        <dbReference type="Proteomes" id="UP001372338"/>
    </source>
</evidence>
<evidence type="ECO:0000256" key="3">
    <source>
        <dbReference type="SAM" id="MobiDB-lite"/>
    </source>
</evidence>
<dbReference type="PANTHER" id="PTHR33172:SF29">
    <property type="entry name" value="OS06G0559400 PROTEIN"/>
    <property type="match status" value="1"/>
</dbReference>
<organism evidence="4 5">
    <name type="scientific">Crotalaria pallida</name>
    <name type="common">Smooth rattlebox</name>
    <name type="synonym">Crotalaria striata</name>
    <dbReference type="NCBI Taxonomy" id="3830"/>
    <lineage>
        <taxon>Eukaryota</taxon>
        <taxon>Viridiplantae</taxon>
        <taxon>Streptophyta</taxon>
        <taxon>Embryophyta</taxon>
        <taxon>Tracheophyta</taxon>
        <taxon>Spermatophyta</taxon>
        <taxon>Magnoliopsida</taxon>
        <taxon>eudicotyledons</taxon>
        <taxon>Gunneridae</taxon>
        <taxon>Pentapetalae</taxon>
        <taxon>rosids</taxon>
        <taxon>fabids</taxon>
        <taxon>Fabales</taxon>
        <taxon>Fabaceae</taxon>
        <taxon>Papilionoideae</taxon>
        <taxon>50 kb inversion clade</taxon>
        <taxon>genistoids sensu lato</taxon>
        <taxon>core genistoids</taxon>
        <taxon>Crotalarieae</taxon>
        <taxon>Crotalaria</taxon>
    </lineage>
</organism>
<feature type="region of interest" description="Disordered" evidence="3">
    <location>
        <begin position="168"/>
        <end position="193"/>
    </location>
</feature>
<dbReference type="GO" id="GO:0005634">
    <property type="term" value="C:nucleus"/>
    <property type="evidence" value="ECO:0007669"/>
    <property type="project" value="UniProtKB-SubCell"/>
</dbReference>
<comment type="subcellular location">
    <subcellularLocation>
        <location evidence="1">Nucleus</location>
    </subcellularLocation>
</comment>
<dbReference type="InterPro" id="IPR051992">
    <property type="entry name" value="OxStress_Response_Reg"/>
</dbReference>
<protein>
    <submittedName>
        <fullName evidence="4">Uncharacterized protein</fullName>
    </submittedName>
</protein>
<keyword evidence="2" id="KW-0539">Nucleus</keyword>
<evidence type="ECO:0000313" key="4">
    <source>
        <dbReference type="EMBL" id="KAK7276168.1"/>
    </source>
</evidence>
<evidence type="ECO:0000256" key="2">
    <source>
        <dbReference type="ARBA" id="ARBA00023242"/>
    </source>
</evidence>
<evidence type="ECO:0000256" key="1">
    <source>
        <dbReference type="ARBA" id="ARBA00004123"/>
    </source>
</evidence>
<keyword evidence="5" id="KW-1185">Reference proteome</keyword>
<reference evidence="4 5" key="1">
    <citation type="submission" date="2024-01" db="EMBL/GenBank/DDBJ databases">
        <title>The genomes of 5 underutilized Papilionoideae crops provide insights into root nodulation and disease resistanc.</title>
        <authorList>
            <person name="Yuan L."/>
        </authorList>
    </citation>
    <scope>NUCLEOTIDE SEQUENCE [LARGE SCALE GENOMIC DNA]</scope>
    <source>
        <strain evidence="4">ZHUSHIDOU_FW_LH</strain>
        <tissue evidence="4">Leaf</tissue>
    </source>
</reference>
<dbReference type="GO" id="GO:0006950">
    <property type="term" value="P:response to stress"/>
    <property type="evidence" value="ECO:0007669"/>
    <property type="project" value="UniProtKB-ARBA"/>
</dbReference>
<accession>A0AAN9FQC0</accession>
<sequence>MEEPKMKNTLVEVDENGPINFHEFDDLIGSFEEVTSPASSSSPSSSADQLASDPLSNMSSLFQQLPIKYEASFLYLSNLSLVMRGLSMYYQGKARSFTSLANVSSSEDLAKAENPYNKKLKSCRSYGEGICETHTKKCSPNAIPRHVSKWGLHSRKGSCFSLSAKRGSDNLMGSRPPIPHNRSTSTTTIHNHTTLLV</sequence>
<comment type="caution">
    <text evidence="4">The sequence shown here is derived from an EMBL/GenBank/DDBJ whole genome shotgun (WGS) entry which is preliminary data.</text>
</comment>
<feature type="compositionally biased region" description="Low complexity" evidence="3">
    <location>
        <begin position="180"/>
        <end position="193"/>
    </location>
</feature>
<name>A0AAN9FQC0_CROPI</name>
<dbReference type="AlphaFoldDB" id="A0AAN9FQC0"/>
<dbReference type="Proteomes" id="UP001372338">
    <property type="component" value="Unassembled WGS sequence"/>
</dbReference>
<proteinExistence type="predicted"/>
<dbReference type="EMBL" id="JAYWIO010000003">
    <property type="protein sequence ID" value="KAK7276168.1"/>
    <property type="molecule type" value="Genomic_DNA"/>
</dbReference>